<dbReference type="InterPro" id="IPR027417">
    <property type="entry name" value="P-loop_NTPase"/>
</dbReference>
<accession>A0A2G9Z0X2</accession>
<dbReference type="AlphaFoldDB" id="A0A2G9Z0X2"/>
<sequence length="312" mass="35562">MLIGHQKQWQFLKKSAELEKLSHAYLFSGQEKLGKKTIAIEFVKLFLGENFQKKSHPDFVLVEPIGREIQISQIRALCWKISLKPSLSPLKAAIIDQAHSMNEEAQNCFLKTLEEPKGKTLLILITNQPEFLFPTILSRCQLIKFYPVKRIEIENYLKNQGISESEVKEITDISSGMPGIAIDFISNPQKLESYQKAIKELTEIPNLSLAGRFQCAKELSQGGNLREILEIWLSYFRGVLIKKCLNPVRNYNNGAKASREQISNGVNFEIKQSGYSFSKLKNVLNQIQNTNFLLSTTNVNPRLALEILMLNF</sequence>
<protein>
    <recommendedName>
        <fullName evidence="3">DNA polymerase III subunit delta</fullName>
    </recommendedName>
</protein>
<dbReference type="Proteomes" id="UP000237258">
    <property type="component" value="Unassembled WGS sequence"/>
</dbReference>
<dbReference type="PANTHER" id="PTHR11669:SF8">
    <property type="entry name" value="DNA POLYMERASE III SUBUNIT DELTA"/>
    <property type="match status" value="1"/>
</dbReference>
<dbReference type="GO" id="GO:0006261">
    <property type="term" value="P:DNA-templated DNA replication"/>
    <property type="evidence" value="ECO:0007669"/>
    <property type="project" value="TreeGrafter"/>
</dbReference>
<proteinExistence type="predicted"/>
<evidence type="ECO:0000313" key="2">
    <source>
        <dbReference type="Proteomes" id="UP000237258"/>
    </source>
</evidence>
<gene>
    <name evidence="1" type="ORF">COX33_01045</name>
</gene>
<evidence type="ECO:0000313" key="1">
    <source>
        <dbReference type="EMBL" id="PIP24603.1"/>
    </source>
</evidence>
<dbReference type="InterPro" id="IPR050238">
    <property type="entry name" value="DNA_Rep/Repair_Clamp_Loader"/>
</dbReference>
<organism evidence="1 2">
    <name type="scientific">Candidatus Nealsonbacteria bacterium CG23_combo_of_CG06-09_8_20_14_all_36_125</name>
    <dbReference type="NCBI Taxonomy" id="1974719"/>
    <lineage>
        <taxon>Bacteria</taxon>
        <taxon>Candidatus Nealsoniibacteriota</taxon>
    </lineage>
</organism>
<dbReference type="Gene3D" id="3.40.50.300">
    <property type="entry name" value="P-loop containing nucleotide triphosphate hydrolases"/>
    <property type="match status" value="1"/>
</dbReference>
<reference evidence="1 2" key="1">
    <citation type="submission" date="2017-09" db="EMBL/GenBank/DDBJ databases">
        <title>Depth-based differentiation of microbial function through sediment-hosted aquifers and enrichment of novel symbionts in the deep terrestrial subsurface.</title>
        <authorList>
            <person name="Probst A.J."/>
            <person name="Ladd B."/>
            <person name="Jarett J.K."/>
            <person name="Geller-Mcgrath D.E."/>
            <person name="Sieber C.M."/>
            <person name="Emerson J.B."/>
            <person name="Anantharaman K."/>
            <person name="Thomas B.C."/>
            <person name="Malmstrom R."/>
            <person name="Stieglmeier M."/>
            <person name="Klingl A."/>
            <person name="Woyke T."/>
            <person name="Ryan C.M."/>
            <person name="Banfield J.F."/>
        </authorList>
    </citation>
    <scope>NUCLEOTIDE SEQUENCE [LARGE SCALE GENOMIC DNA]</scope>
    <source>
        <strain evidence="1">CG23_combo_of_CG06-09_8_20_14_all_36_125</strain>
    </source>
</reference>
<dbReference type="SUPFAM" id="SSF52540">
    <property type="entry name" value="P-loop containing nucleoside triphosphate hydrolases"/>
    <property type="match status" value="1"/>
</dbReference>
<evidence type="ECO:0008006" key="3">
    <source>
        <dbReference type="Google" id="ProtNLM"/>
    </source>
</evidence>
<dbReference type="PANTHER" id="PTHR11669">
    <property type="entry name" value="REPLICATION FACTOR C / DNA POLYMERASE III GAMMA-TAU SUBUNIT"/>
    <property type="match status" value="1"/>
</dbReference>
<name>A0A2G9Z0X2_9BACT</name>
<dbReference type="Pfam" id="PF13177">
    <property type="entry name" value="DNA_pol3_delta2"/>
    <property type="match status" value="1"/>
</dbReference>
<dbReference type="EMBL" id="PCRR01000028">
    <property type="protein sequence ID" value="PIP24603.1"/>
    <property type="molecule type" value="Genomic_DNA"/>
</dbReference>
<comment type="caution">
    <text evidence="1">The sequence shown here is derived from an EMBL/GenBank/DDBJ whole genome shotgun (WGS) entry which is preliminary data.</text>
</comment>